<dbReference type="OMA" id="AWHGNIG"/>
<dbReference type="AlphaFoldDB" id="A7S4U0"/>
<evidence type="ECO:0000259" key="1">
    <source>
        <dbReference type="PROSITE" id="PS50022"/>
    </source>
</evidence>
<dbReference type="HOGENOM" id="CLU_030066_1_0_1"/>
<name>A7S4U0_NEMVE</name>
<dbReference type="InterPro" id="IPR000421">
    <property type="entry name" value="FA58C"/>
</dbReference>
<sequence length="157" mass="17366">PLGVSDGRIPDSSLTAYSVYNHEWDVYGAHRARLHQTSWPPGYRAENSPTKNKYKSWLKIDLGEEWVITGIATQGYGDSSVEEWVTMFELMYATEADFASTRAIGGKNRTFVGNSDSNTVKFNPIPLPAIASSVTLQPQAWHGNIGLRVELYGCKPG</sequence>
<accession>A7S4U0</accession>
<dbReference type="InParanoid" id="A7S4U0"/>
<proteinExistence type="predicted"/>
<reference evidence="2 3" key="1">
    <citation type="journal article" date="2007" name="Science">
        <title>Sea anemone genome reveals ancestral eumetazoan gene repertoire and genomic organization.</title>
        <authorList>
            <person name="Putnam N.H."/>
            <person name="Srivastava M."/>
            <person name="Hellsten U."/>
            <person name="Dirks B."/>
            <person name="Chapman J."/>
            <person name="Salamov A."/>
            <person name="Terry A."/>
            <person name="Shapiro H."/>
            <person name="Lindquist E."/>
            <person name="Kapitonov V.V."/>
            <person name="Jurka J."/>
            <person name="Genikhovich G."/>
            <person name="Grigoriev I.V."/>
            <person name="Lucas S.M."/>
            <person name="Steele R.E."/>
            <person name="Finnerty J.R."/>
            <person name="Technau U."/>
            <person name="Martindale M.Q."/>
            <person name="Rokhsar D.S."/>
        </authorList>
    </citation>
    <scope>NUCLEOTIDE SEQUENCE [LARGE SCALE GENOMIC DNA]</scope>
    <source>
        <strain evidence="3">CH2 X CH6</strain>
    </source>
</reference>
<dbReference type="InterPro" id="IPR008979">
    <property type="entry name" value="Galactose-bd-like_sf"/>
</dbReference>
<organism evidence="2 3">
    <name type="scientific">Nematostella vectensis</name>
    <name type="common">Starlet sea anemone</name>
    <dbReference type="NCBI Taxonomy" id="45351"/>
    <lineage>
        <taxon>Eukaryota</taxon>
        <taxon>Metazoa</taxon>
        <taxon>Cnidaria</taxon>
        <taxon>Anthozoa</taxon>
        <taxon>Hexacorallia</taxon>
        <taxon>Actiniaria</taxon>
        <taxon>Edwardsiidae</taxon>
        <taxon>Nematostella</taxon>
    </lineage>
</organism>
<evidence type="ECO:0000313" key="2">
    <source>
        <dbReference type="EMBL" id="EDO41256.1"/>
    </source>
</evidence>
<dbReference type="SUPFAM" id="SSF49785">
    <property type="entry name" value="Galactose-binding domain-like"/>
    <property type="match status" value="1"/>
</dbReference>
<dbReference type="PhylomeDB" id="A7S4U0"/>
<dbReference type="EMBL" id="DS469580">
    <property type="protein sequence ID" value="EDO41256.1"/>
    <property type="molecule type" value="Genomic_DNA"/>
</dbReference>
<dbReference type="PANTHER" id="PTHR24543:SF335">
    <property type="entry name" value="EGF-LIKE REPEAT AND DISCOIDIN I-LIKE DOMAIN-CONTAINING PROTEIN 3"/>
    <property type="match status" value="1"/>
</dbReference>
<dbReference type="PROSITE" id="PS50022">
    <property type="entry name" value="FA58C_3"/>
    <property type="match status" value="1"/>
</dbReference>
<protein>
    <recommendedName>
        <fullName evidence="1">F5/8 type C domain-containing protein</fullName>
    </recommendedName>
</protein>
<dbReference type="PANTHER" id="PTHR24543">
    <property type="entry name" value="MULTICOPPER OXIDASE-RELATED"/>
    <property type="match status" value="1"/>
</dbReference>
<dbReference type="CDD" id="cd00057">
    <property type="entry name" value="FA58C"/>
    <property type="match status" value="1"/>
</dbReference>
<dbReference type="Proteomes" id="UP000001593">
    <property type="component" value="Unassembled WGS sequence"/>
</dbReference>
<dbReference type="Gene3D" id="2.60.120.260">
    <property type="entry name" value="Galactose-binding domain-like"/>
    <property type="match status" value="1"/>
</dbReference>
<dbReference type="PROSITE" id="PS01286">
    <property type="entry name" value="FA58C_2"/>
    <property type="match status" value="1"/>
</dbReference>
<dbReference type="Pfam" id="PF00754">
    <property type="entry name" value="F5_F8_type_C"/>
    <property type="match status" value="1"/>
</dbReference>
<feature type="domain" description="F5/8 type C" evidence="1">
    <location>
        <begin position="1"/>
        <end position="154"/>
    </location>
</feature>
<evidence type="ECO:0000313" key="3">
    <source>
        <dbReference type="Proteomes" id="UP000001593"/>
    </source>
</evidence>
<dbReference type="STRING" id="45351.A7S4U0"/>
<keyword evidence="3" id="KW-1185">Reference proteome</keyword>
<feature type="non-terminal residue" evidence="2">
    <location>
        <position position="157"/>
    </location>
</feature>
<gene>
    <name evidence="2" type="ORF">NEMVEDRAFT_v1g104825</name>
</gene>
<dbReference type="SMART" id="SM00231">
    <property type="entry name" value="FA58C"/>
    <property type="match status" value="1"/>
</dbReference>